<gene>
    <name evidence="1" type="ORF">ARMOST_03573</name>
</gene>
<organism evidence="1 2">
    <name type="scientific">Armillaria ostoyae</name>
    <name type="common">Armillaria root rot fungus</name>
    <dbReference type="NCBI Taxonomy" id="47428"/>
    <lineage>
        <taxon>Eukaryota</taxon>
        <taxon>Fungi</taxon>
        <taxon>Dikarya</taxon>
        <taxon>Basidiomycota</taxon>
        <taxon>Agaricomycotina</taxon>
        <taxon>Agaricomycetes</taxon>
        <taxon>Agaricomycetidae</taxon>
        <taxon>Agaricales</taxon>
        <taxon>Marasmiineae</taxon>
        <taxon>Physalacriaceae</taxon>
        <taxon>Armillaria</taxon>
    </lineage>
</organism>
<dbReference type="Proteomes" id="UP000219338">
    <property type="component" value="Unassembled WGS sequence"/>
</dbReference>
<accession>A0A284QV45</accession>
<proteinExistence type="predicted"/>
<keyword evidence="2" id="KW-1185">Reference proteome</keyword>
<reference evidence="2" key="1">
    <citation type="journal article" date="2017" name="Nat. Ecol. Evol.">
        <title>Genome expansion and lineage-specific genetic innovations in the forest pathogenic fungi Armillaria.</title>
        <authorList>
            <person name="Sipos G."/>
            <person name="Prasanna A.N."/>
            <person name="Walter M.C."/>
            <person name="O'Connor E."/>
            <person name="Balint B."/>
            <person name="Krizsan K."/>
            <person name="Kiss B."/>
            <person name="Hess J."/>
            <person name="Varga T."/>
            <person name="Slot J."/>
            <person name="Riley R."/>
            <person name="Boka B."/>
            <person name="Rigling D."/>
            <person name="Barry K."/>
            <person name="Lee J."/>
            <person name="Mihaltcheva S."/>
            <person name="LaButti K."/>
            <person name="Lipzen A."/>
            <person name="Waldron R."/>
            <person name="Moloney N.M."/>
            <person name="Sperisen C."/>
            <person name="Kredics L."/>
            <person name="Vagvoelgyi C."/>
            <person name="Patrignani A."/>
            <person name="Fitzpatrick D."/>
            <person name="Nagy I."/>
            <person name="Doyle S."/>
            <person name="Anderson J.B."/>
            <person name="Grigoriev I.V."/>
            <person name="Gueldener U."/>
            <person name="Muensterkoetter M."/>
            <person name="Nagy L.G."/>
        </authorList>
    </citation>
    <scope>NUCLEOTIDE SEQUENCE [LARGE SCALE GENOMIC DNA]</scope>
    <source>
        <strain evidence="2">C18/9</strain>
    </source>
</reference>
<protein>
    <submittedName>
        <fullName evidence="1">Uncharacterized protein</fullName>
    </submittedName>
</protein>
<evidence type="ECO:0000313" key="1">
    <source>
        <dbReference type="EMBL" id="SJL00261.1"/>
    </source>
</evidence>
<dbReference type="AlphaFoldDB" id="A0A284QV45"/>
<dbReference type="EMBL" id="FUEG01000002">
    <property type="protein sequence ID" value="SJL00261.1"/>
    <property type="molecule type" value="Genomic_DNA"/>
</dbReference>
<sequence>MAPGSGASATCAPHYRGMKNERFHWEGGCCTSDKDLG</sequence>
<name>A0A284QV45_ARMOS</name>
<evidence type="ECO:0000313" key="2">
    <source>
        <dbReference type="Proteomes" id="UP000219338"/>
    </source>
</evidence>